<accession>A0ABM6ZNG5</accession>
<keyword evidence="2" id="KW-1185">Reference proteome</keyword>
<dbReference type="EMBL" id="CP033138">
    <property type="protein sequence ID" value="AYO17202.1"/>
    <property type="molecule type" value="Genomic_DNA"/>
</dbReference>
<evidence type="ECO:0000313" key="2">
    <source>
        <dbReference type="Proteomes" id="UP000272136"/>
    </source>
</evidence>
<gene>
    <name evidence="1" type="ORF">D0812_22720</name>
</gene>
<reference evidence="1 2" key="1">
    <citation type="submission" date="2018-10" db="EMBL/GenBank/DDBJ databases">
        <title>Whole Genome of Vibrio owensii strain 170502, isolated from Acute Hepatopancreatic Necrosis Disease (AHPND) shrimp.</title>
        <authorList>
            <person name="Yan M."/>
            <person name="Wang X."/>
            <person name="Wang Y."/>
        </authorList>
    </citation>
    <scope>NUCLEOTIDE SEQUENCE [LARGE SCALE GENOMIC DNA]</scope>
    <source>
        <strain evidence="1 2">1700302</strain>
    </source>
</reference>
<organism evidence="1 2">
    <name type="scientific">Vibrio owensii</name>
    <dbReference type="NCBI Taxonomy" id="696485"/>
    <lineage>
        <taxon>Bacteria</taxon>
        <taxon>Pseudomonadati</taxon>
        <taxon>Pseudomonadota</taxon>
        <taxon>Gammaproteobacteria</taxon>
        <taxon>Vibrionales</taxon>
        <taxon>Vibrionaceae</taxon>
        <taxon>Vibrio</taxon>
    </lineage>
</organism>
<sequence length="93" mass="10525">MITIGFTFSPYPKILTDLSTNTLYGVIFYSDDTIYCGVFNEKHQLKTLILINKKWVANKNKSILLALISVAKKTVKIAKLERNPLAFFRGLIG</sequence>
<name>A0ABM6ZNG5_9VIBR</name>
<evidence type="ECO:0000313" key="1">
    <source>
        <dbReference type="EMBL" id="AYO17202.1"/>
    </source>
</evidence>
<proteinExistence type="predicted"/>
<dbReference type="Proteomes" id="UP000272136">
    <property type="component" value="Chromosome 2"/>
</dbReference>
<protein>
    <submittedName>
        <fullName evidence="1">Uncharacterized protein</fullName>
    </submittedName>
</protein>